<dbReference type="InterPro" id="IPR052579">
    <property type="entry name" value="Zinc_finger_SWIM"/>
</dbReference>
<dbReference type="GO" id="GO:0008270">
    <property type="term" value="F:zinc ion binding"/>
    <property type="evidence" value="ECO:0007669"/>
    <property type="project" value="UniProtKB-KW"/>
</dbReference>
<keyword evidence="1" id="KW-0862">Zinc</keyword>
<keyword evidence="4" id="KW-1185">Reference proteome</keyword>
<organism evidence="3 4">
    <name type="scientific">Stichopus japonicus</name>
    <name type="common">Sea cucumber</name>
    <dbReference type="NCBI Taxonomy" id="307972"/>
    <lineage>
        <taxon>Eukaryota</taxon>
        <taxon>Metazoa</taxon>
        <taxon>Echinodermata</taxon>
        <taxon>Eleutherozoa</taxon>
        <taxon>Echinozoa</taxon>
        <taxon>Holothuroidea</taxon>
        <taxon>Aspidochirotacea</taxon>
        <taxon>Aspidochirotida</taxon>
        <taxon>Stichopodidae</taxon>
        <taxon>Apostichopus</taxon>
    </lineage>
</organism>
<protein>
    <submittedName>
        <fullName evidence="3">Putative zinc finger SWIM domain-containing protein 1-like</fullName>
    </submittedName>
</protein>
<evidence type="ECO:0000313" key="4">
    <source>
        <dbReference type="Proteomes" id="UP000230750"/>
    </source>
</evidence>
<gene>
    <name evidence="3" type="ORF">BSL78_00583</name>
</gene>
<evidence type="ECO:0000256" key="1">
    <source>
        <dbReference type="PROSITE-ProRule" id="PRU00325"/>
    </source>
</evidence>
<dbReference type="InterPro" id="IPR007527">
    <property type="entry name" value="Znf_SWIM"/>
</dbReference>
<evidence type="ECO:0000313" key="3">
    <source>
        <dbReference type="EMBL" id="PIK62486.1"/>
    </source>
</evidence>
<reference evidence="3 4" key="1">
    <citation type="journal article" date="2017" name="PLoS Biol.">
        <title>The sea cucumber genome provides insights into morphological evolution and visceral regeneration.</title>
        <authorList>
            <person name="Zhang X."/>
            <person name="Sun L."/>
            <person name="Yuan J."/>
            <person name="Sun Y."/>
            <person name="Gao Y."/>
            <person name="Zhang L."/>
            <person name="Li S."/>
            <person name="Dai H."/>
            <person name="Hamel J.F."/>
            <person name="Liu C."/>
            <person name="Yu Y."/>
            <person name="Liu S."/>
            <person name="Lin W."/>
            <person name="Guo K."/>
            <person name="Jin S."/>
            <person name="Xu P."/>
            <person name="Storey K.B."/>
            <person name="Huan P."/>
            <person name="Zhang T."/>
            <person name="Zhou Y."/>
            <person name="Zhang J."/>
            <person name="Lin C."/>
            <person name="Li X."/>
            <person name="Xing L."/>
            <person name="Huo D."/>
            <person name="Sun M."/>
            <person name="Wang L."/>
            <person name="Mercier A."/>
            <person name="Li F."/>
            <person name="Yang H."/>
            <person name="Xiang J."/>
        </authorList>
    </citation>
    <scope>NUCLEOTIDE SEQUENCE [LARGE SCALE GENOMIC DNA]</scope>
    <source>
        <strain evidence="3">Shaxun</strain>
        <tissue evidence="3">Muscle</tissue>
    </source>
</reference>
<comment type="caution">
    <text evidence="3">The sequence shown here is derived from an EMBL/GenBank/DDBJ whole genome shotgun (WGS) entry which is preliminary data.</text>
</comment>
<evidence type="ECO:0000259" key="2">
    <source>
        <dbReference type="PROSITE" id="PS50966"/>
    </source>
</evidence>
<feature type="domain" description="SWIM-type" evidence="2">
    <location>
        <begin position="143"/>
        <end position="176"/>
    </location>
</feature>
<accession>A0A2G8LQE2</accession>
<name>A0A2G8LQE2_STIJA</name>
<dbReference type="EMBL" id="MRZV01000011">
    <property type="protein sequence ID" value="PIK62486.1"/>
    <property type="molecule type" value="Genomic_DNA"/>
</dbReference>
<keyword evidence="1" id="KW-0863">Zinc-finger</keyword>
<dbReference type="STRING" id="307972.A0A2G8LQE2"/>
<dbReference type="Proteomes" id="UP000230750">
    <property type="component" value="Unassembled WGS sequence"/>
</dbReference>
<dbReference type="AlphaFoldDB" id="A0A2G8LQE2"/>
<dbReference type="PANTHER" id="PTHR31569:SF4">
    <property type="entry name" value="SWIM-TYPE DOMAIN-CONTAINING PROTEIN"/>
    <property type="match status" value="1"/>
</dbReference>
<dbReference type="OrthoDB" id="124789at2759"/>
<dbReference type="PANTHER" id="PTHR31569">
    <property type="entry name" value="SWIM-TYPE DOMAIN-CONTAINING PROTEIN"/>
    <property type="match status" value="1"/>
</dbReference>
<proteinExistence type="predicted"/>
<dbReference type="PROSITE" id="PS50966">
    <property type="entry name" value="ZF_SWIM"/>
    <property type="match status" value="1"/>
</dbReference>
<sequence>MEASAPRSVREYFTANWHDIRAQWVDGLQNKTANFMNRTNNQLESTNQKLKSVITRNSGLTYFFEDLMKCVNDLKFERDYRAANLELKAPVLQDRRQPVHQEYYSHLTPYAYSFVEGQLECYEKISIIRVIDEKSALVKSRKYGEMVTSCDNCNCSFHKSMMLPCRHILAVRKHLGKPLFDRELCSPRWSMAHLKKSHRIFLTAQPPVDLPDAGTSAAVTNEADVEVLVSSTPKRKAKLTEHQKYKKAFTVAQSIAQIISEQGTKDYKQNLKVLEQLRTMLDSRKKVVITEIVEKHSR</sequence>
<keyword evidence="1" id="KW-0479">Metal-binding</keyword>